<feature type="compositionally biased region" description="Polar residues" evidence="1">
    <location>
        <begin position="1"/>
        <end position="19"/>
    </location>
</feature>
<name>A0A2N5W7G5_9BASI</name>
<feature type="region of interest" description="Disordered" evidence="1">
    <location>
        <begin position="1"/>
        <end position="47"/>
    </location>
</feature>
<keyword evidence="4" id="KW-1185">Reference proteome</keyword>
<proteinExistence type="predicted"/>
<evidence type="ECO:0000313" key="4">
    <source>
        <dbReference type="Proteomes" id="UP000235388"/>
    </source>
</evidence>
<dbReference type="EMBL" id="PGCJ01000004">
    <property type="protein sequence ID" value="PLW58186.1"/>
    <property type="molecule type" value="Genomic_DNA"/>
</dbReference>
<comment type="caution">
    <text evidence="3">The sequence shown here is derived from an EMBL/GenBank/DDBJ whole genome shotgun (WGS) entry which is preliminary data.</text>
</comment>
<gene>
    <name evidence="3" type="ORF">PCANC_00830</name>
    <name evidence="2" type="ORF">PCANC_10317</name>
</gene>
<protein>
    <submittedName>
        <fullName evidence="3">Uncharacterized protein</fullName>
    </submittedName>
</protein>
<dbReference type="EMBL" id="PGCJ01000840">
    <property type="protein sequence ID" value="PLW17938.1"/>
    <property type="molecule type" value="Genomic_DNA"/>
</dbReference>
<evidence type="ECO:0000313" key="3">
    <source>
        <dbReference type="EMBL" id="PLW58186.1"/>
    </source>
</evidence>
<evidence type="ECO:0000313" key="2">
    <source>
        <dbReference type="EMBL" id="PLW17938.1"/>
    </source>
</evidence>
<accession>A0A2N5W7G5</accession>
<sequence length="59" mass="5973">MGTQATPGESQEGNVSANHSGIVGFPTAPDGTHFLTDRPESAGSSISAKIACPARPVYT</sequence>
<evidence type="ECO:0000256" key="1">
    <source>
        <dbReference type="SAM" id="MobiDB-lite"/>
    </source>
</evidence>
<dbReference type="Proteomes" id="UP000235388">
    <property type="component" value="Unassembled WGS sequence"/>
</dbReference>
<organism evidence="3 4">
    <name type="scientific">Puccinia coronata f. sp. avenae</name>
    <dbReference type="NCBI Taxonomy" id="200324"/>
    <lineage>
        <taxon>Eukaryota</taxon>
        <taxon>Fungi</taxon>
        <taxon>Dikarya</taxon>
        <taxon>Basidiomycota</taxon>
        <taxon>Pucciniomycotina</taxon>
        <taxon>Pucciniomycetes</taxon>
        <taxon>Pucciniales</taxon>
        <taxon>Pucciniaceae</taxon>
        <taxon>Puccinia</taxon>
    </lineage>
</organism>
<dbReference type="AlphaFoldDB" id="A0A2N5W7G5"/>
<reference evidence="3 4" key="1">
    <citation type="submission" date="2017-11" db="EMBL/GenBank/DDBJ databases">
        <title>De novo assembly and phasing of dikaryotic genomes from two isolates of Puccinia coronata f. sp. avenae, the causal agent of oat crown rust.</title>
        <authorList>
            <person name="Miller M.E."/>
            <person name="Zhang Y."/>
            <person name="Omidvar V."/>
            <person name="Sperschneider J."/>
            <person name="Schwessinger B."/>
            <person name="Raley C."/>
            <person name="Palmer J.M."/>
            <person name="Garnica D."/>
            <person name="Upadhyaya N."/>
            <person name="Rathjen J."/>
            <person name="Taylor J.M."/>
            <person name="Park R.F."/>
            <person name="Dodds P.N."/>
            <person name="Hirsch C.D."/>
            <person name="Kianian S.F."/>
            <person name="Figueroa M."/>
        </authorList>
    </citation>
    <scope>NUCLEOTIDE SEQUENCE [LARGE SCALE GENOMIC DNA]</scope>
    <source>
        <strain evidence="3">12NC29</strain>
    </source>
</reference>